<evidence type="ECO:0000256" key="1">
    <source>
        <dbReference type="ARBA" id="ARBA00023157"/>
    </source>
</evidence>
<keyword evidence="3" id="KW-0732">Signal</keyword>
<evidence type="ECO:0000259" key="4">
    <source>
        <dbReference type="PROSITE" id="PS50287"/>
    </source>
</evidence>
<organism evidence="5 6">
    <name type="scientific">Edaphochlamys debaryana</name>
    <dbReference type="NCBI Taxonomy" id="47281"/>
    <lineage>
        <taxon>Eukaryota</taxon>
        <taxon>Viridiplantae</taxon>
        <taxon>Chlorophyta</taxon>
        <taxon>core chlorophytes</taxon>
        <taxon>Chlorophyceae</taxon>
        <taxon>CS clade</taxon>
        <taxon>Chlamydomonadales</taxon>
        <taxon>Chlamydomonadales incertae sedis</taxon>
        <taxon>Edaphochlamys</taxon>
    </lineage>
</organism>
<feature type="region of interest" description="Disordered" evidence="2">
    <location>
        <begin position="125"/>
        <end position="153"/>
    </location>
</feature>
<dbReference type="SMART" id="SM00202">
    <property type="entry name" value="SR"/>
    <property type="match status" value="1"/>
</dbReference>
<feature type="domain" description="SRCR" evidence="4">
    <location>
        <begin position="27"/>
        <end position="93"/>
    </location>
</feature>
<feature type="region of interest" description="Disordered" evidence="2">
    <location>
        <begin position="217"/>
        <end position="240"/>
    </location>
</feature>
<accession>A0A836C154</accession>
<dbReference type="EMBL" id="JAEHOE010000018">
    <property type="protein sequence ID" value="KAG2496571.1"/>
    <property type="molecule type" value="Genomic_DNA"/>
</dbReference>
<keyword evidence="1" id="KW-1015">Disulfide bond</keyword>
<evidence type="ECO:0000313" key="6">
    <source>
        <dbReference type="Proteomes" id="UP000612055"/>
    </source>
</evidence>
<protein>
    <recommendedName>
        <fullName evidence="4">SRCR domain-containing protein</fullName>
    </recommendedName>
</protein>
<evidence type="ECO:0000256" key="3">
    <source>
        <dbReference type="SAM" id="SignalP"/>
    </source>
</evidence>
<sequence length="395" mass="42709">MKITLLVCCLLGFLSGVTLAKKAPYKVRLVDGPKKNIGRVEVWVDDGRETKDWLPICDDNMHNNPRANSTGGGEAESSNGWRVDAYTVCTMLGYKYGRKYYSSSVTFKRTVTGSDKAVRDIQCEPQSQRRRLAESGMEQAPARALRGARGRGSARRMLATDQYGEWVPFAGGQRLILSTAEQQGKGRAPWDLCFITAYNGCPAPGYLAGGECSNKRFRKPAPPMTPEPPSPPPPPPSKAPFVRLLKPEPNLCANATSPDCSNYRRVELLVTDPQDASKTVWAPLCGFPAGTGTAFLNAVAKHACFMDVNWPGDLANKLFYPSAAALASSYQFAVGPVPDGGLDPASVPVWASLPLPEDGTTYVSSRLMQDNPGFQLSTSACPYGLFGMQCRVALA</sequence>
<feature type="chain" id="PRO_5032971932" description="SRCR domain-containing protein" evidence="3">
    <location>
        <begin position="21"/>
        <end position="395"/>
    </location>
</feature>
<feature type="compositionally biased region" description="Pro residues" evidence="2">
    <location>
        <begin position="220"/>
        <end position="238"/>
    </location>
</feature>
<comment type="caution">
    <text evidence="5">The sequence shown here is derived from an EMBL/GenBank/DDBJ whole genome shotgun (WGS) entry which is preliminary data.</text>
</comment>
<dbReference type="Gene3D" id="3.10.250.10">
    <property type="entry name" value="SRCR-like domain"/>
    <property type="match status" value="1"/>
</dbReference>
<reference evidence="5" key="1">
    <citation type="journal article" date="2020" name="bioRxiv">
        <title>Comparative genomics of Chlamydomonas.</title>
        <authorList>
            <person name="Craig R.J."/>
            <person name="Hasan A.R."/>
            <person name="Ness R.W."/>
            <person name="Keightley P.D."/>
        </authorList>
    </citation>
    <scope>NUCLEOTIDE SEQUENCE</scope>
    <source>
        <strain evidence="5">CCAP 11/70</strain>
    </source>
</reference>
<evidence type="ECO:0000313" key="5">
    <source>
        <dbReference type="EMBL" id="KAG2496571.1"/>
    </source>
</evidence>
<proteinExistence type="predicted"/>
<evidence type="ECO:0000256" key="2">
    <source>
        <dbReference type="SAM" id="MobiDB-lite"/>
    </source>
</evidence>
<feature type="signal peptide" evidence="3">
    <location>
        <begin position="1"/>
        <end position="20"/>
    </location>
</feature>
<dbReference type="PROSITE" id="PS50287">
    <property type="entry name" value="SRCR_2"/>
    <property type="match status" value="1"/>
</dbReference>
<name>A0A836C154_9CHLO</name>
<dbReference type="SUPFAM" id="SSF56487">
    <property type="entry name" value="SRCR-like"/>
    <property type="match status" value="1"/>
</dbReference>
<dbReference type="InterPro" id="IPR001190">
    <property type="entry name" value="SRCR"/>
</dbReference>
<dbReference type="GO" id="GO:0016020">
    <property type="term" value="C:membrane"/>
    <property type="evidence" value="ECO:0007669"/>
    <property type="project" value="InterPro"/>
</dbReference>
<dbReference type="PRINTS" id="PR00258">
    <property type="entry name" value="SPERACTRCPTR"/>
</dbReference>
<dbReference type="OrthoDB" id="535045at2759"/>
<keyword evidence="6" id="KW-1185">Reference proteome</keyword>
<feature type="region of interest" description="Disordered" evidence="2">
    <location>
        <begin position="57"/>
        <end position="78"/>
    </location>
</feature>
<gene>
    <name evidence="5" type="ORF">HYH03_005393</name>
</gene>
<dbReference type="InterPro" id="IPR036772">
    <property type="entry name" value="SRCR-like_dom_sf"/>
</dbReference>
<dbReference type="AlphaFoldDB" id="A0A836C154"/>
<dbReference type="Proteomes" id="UP000612055">
    <property type="component" value="Unassembled WGS sequence"/>
</dbReference>